<dbReference type="InterPro" id="IPR015898">
    <property type="entry name" value="G-protein_gamma-like_dom"/>
</dbReference>
<comment type="subcellular location">
    <subcellularLocation>
        <location evidence="1">Cell membrane</location>
    </subcellularLocation>
</comment>
<evidence type="ECO:0000313" key="8">
    <source>
        <dbReference type="Proteomes" id="UP000775213"/>
    </source>
</evidence>
<dbReference type="Proteomes" id="UP000775213">
    <property type="component" value="Unassembled WGS sequence"/>
</dbReference>
<feature type="domain" description="G protein gamma" evidence="6">
    <location>
        <begin position="98"/>
        <end position="170"/>
    </location>
</feature>
<dbReference type="EMBL" id="JAGFBR010000015">
    <property type="protein sequence ID" value="KAH0454245.1"/>
    <property type="molecule type" value="Genomic_DNA"/>
</dbReference>
<keyword evidence="2" id="KW-1003">Cell membrane</keyword>
<evidence type="ECO:0000256" key="1">
    <source>
        <dbReference type="ARBA" id="ARBA00004236"/>
    </source>
</evidence>
<keyword evidence="5" id="KW-0807">Transducer</keyword>
<evidence type="ECO:0000256" key="4">
    <source>
        <dbReference type="ARBA" id="ARBA00023136"/>
    </source>
</evidence>
<evidence type="ECO:0000256" key="3">
    <source>
        <dbReference type="ARBA" id="ARBA00023054"/>
    </source>
</evidence>
<proteinExistence type="predicted"/>
<keyword evidence="4" id="KW-0472">Membrane</keyword>
<dbReference type="PANTHER" id="PTHR35129:SF1">
    <property type="entry name" value="GUANINE NUCLEOTIDE-BINDING PROTEIN SUBUNIT GAMMA 1"/>
    <property type="match status" value="1"/>
</dbReference>
<evidence type="ECO:0000313" key="7">
    <source>
        <dbReference type="EMBL" id="KAH0454245.1"/>
    </source>
</evidence>
<accession>A0AAV7FWX5</accession>
<dbReference type="AlphaFoldDB" id="A0AAV7FWX5"/>
<evidence type="ECO:0000259" key="6">
    <source>
        <dbReference type="SMART" id="SM01224"/>
    </source>
</evidence>
<evidence type="ECO:0000256" key="5">
    <source>
        <dbReference type="ARBA" id="ARBA00023224"/>
    </source>
</evidence>
<keyword evidence="3" id="KW-0175">Coiled coil</keyword>
<dbReference type="GO" id="GO:0005886">
    <property type="term" value="C:plasma membrane"/>
    <property type="evidence" value="ECO:0007669"/>
    <property type="project" value="UniProtKB-SubCell"/>
</dbReference>
<dbReference type="PANTHER" id="PTHR35129">
    <property type="entry name" value="GUANINE NUCLEOTIDE-BINDING PROTEIN SUBUNIT GAMMA 1"/>
    <property type="match status" value="1"/>
</dbReference>
<dbReference type="SMART" id="SM01224">
    <property type="entry name" value="G_gamma"/>
    <property type="match status" value="1"/>
</dbReference>
<dbReference type="GO" id="GO:0007165">
    <property type="term" value="P:signal transduction"/>
    <property type="evidence" value="ECO:0007669"/>
    <property type="project" value="UniProtKB-KW"/>
</dbReference>
<reference evidence="7 8" key="1">
    <citation type="journal article" date="2021" name="Hortic Res">
        <title>Chromosome-scale assembly of the Dendrobium chrysotoxum genome enhances the understanding of orchid evolution.</title>
        <authorList>
            <person name="Zhang Y."/>
            <person name="Zhang G.Q."/>
            <person name="Zhang D."/>
            <person name="Liu X.D."/>
            <person name="Xu X.Y."/>
            <person name="Sun W.H."/>
            <person name="Yu X."/>
            <person name="Zhu X."/>
            <person name="Wang Z.W."/>
            <person name="Zhao X."/>
            <person name="Zhong W.Y."/>
            <person name="Chen H."/>
            <person name="Yin W.L."/>
            <person name="Huang T."/>
            <person name="Niu S.C."/>
            <person name="Liu Z.J."/>
        </authorList>
    </citation>
    <scope>NUCLEOTIDE SEQUENCE [LARGE SCALE GENOMIC DNA]</scope>
    <source>
        <strain evidence="7">Lindl</strain>
    </source>
</reference>
<dbReference type="InterPro" id="IPR045878">
    <property type="entry name" value="GG1/2"/>
</dbReference>
<organism evidence="7 8">
    <name type="scientific">Dendrobium chrysotoxum</name>
    <name type="common">Orchid</name>
    <dbReference type="NCBI Taxonomy" id="161865"/>
    <lineage>
        <taxon>Eukaryota</taxon>
        <taxon>Viridiplantae</taxon>
        <taxon>Streptophyta</taxon>
        <taxon>Embryophyta</taxon>
        <taxon>Tracheophyta</taxon>
        <taxon>Spermatophyta</taxon>
        <taxon>Magnoliopsida</taxon>
        <taxon>Liliopsida</taxon>
        <taxon>Asparagales</taxon>
        <taxon>Orchidaceae</taxon>
        <taxon>Epidendroideae</taxon>
        <taxon>Malaxideae</taxon>
        <taxon>Dendrobiinae</taxon>
        <taxon>Dendrobium</taxon>
    </lineage>
</organism>
<name>A0AAV7FWX5_DENCH</name>
<gene>
    <name evidence="7" type="ORF">IEQ34_016169</name>
</gene>
<keyword evidence="8" id="KW-1185">Reference proteome</keyword>
<comment type="caution">
    <text evidence="7">The sequence shown here is derived from an EMBL/GenBank/DDBJ whole genome shotgun (WGS) entry which is preliminary data.</text>
</comment>
<protein>
    <recommendedName>
        <fullName evidence="6">G protein gamma domain-containing protein</fullName>
    </recommendedName>
</protein>
<evidence type="ECO:0000256" key="2">
    <source>
        <dbReference type="ARBA" id="ARBA00022475"/>
    </source>
</evidence>
<sequence length="170" mass="18910">MVDSFPYSDLGESGFRAPRVVVVLGFEAEKSAIWRGWDEGEWRGEDGRLVDGGGERYEPSGVRGREGKAQDLGRAEAFGAGSAISRGRLVCIRRNGEMEILVQRGGRRVGEEVEELERTEKVSAALQDLLHKIESHADPLLPISHGPANPSWDRWFEGPPDSRHCKCWIL</sequence>